<evidence type="ECO:0000313" key="3">
    <source>
        <dbReference type="RefSeq" id="XP_042612052.1"/>
    </source>
</evidence>
<dbReference type="Proteomes" id="UP001155660">
    <property type="component" value="Unplaced"/>
</dbReference>
<feature type="signal peptide" evidence="1">
    <location>
        <begin position="1"/>
        <end position="19"/>
    </location>
</feature>
<name>A0A9R0AUP3_CYPCA</name>
<feature type="domain" description="Ig-like" evidence="2">
    <location>
        <begin position="11"/>
        <end position="114"/>
    </location>
</feature>
<keyword evidence="1" id="KW-0732">Signal</keyword>
<dbReference type="InterPro" id="IPR013106">
    <property type="entry name" value="Ig_V-set"/>
</dbReference>
<evidence type="ECO:0000256" key="1">
    <source>
        <dbReference type="SAM" id="SignalP"/>
    </source>
</evidence>
<accession>A0A9R0AUP3</accession>
<dbReference type="KEGG" id="ccar:109074517"/>
<feature type="chain" id="PRO_5040275105" evidence="1">
    <location>
        <begin position="20"/>
        <end position="332"/>
    </location>
</feature>
<dbReference type="SMART" id="SM00409">
    <property type="entry name" value="IG"/>
    <property type="match status" value="3"/>
</dbReference>
<dbReference type="PROSITE" id="PS50835">
    <property type="entry name" value="IG_LIKE"/>
    <property type="match status" value="1"/>
</dbReference>
<dbReference type="PANTHER" id="PTHR21063:SF4">
    <property type="entry name" value="CD48 ANTIGEN-RELATED"/>
    <property type="match status" value="1"/>
</dbReference>
<evidence type="ECO:0000259" key="2">
    <source>
        <dbReference type="PROSITE" id="PS50835"/>
    </source>
</evidence>
<protein>
    <submittedName>
        <fullName evidence="3">Uncharacterized protein LOC109074517</fullName>
    </submittedName>
</protein>
<sequence length="332" mass="37373">MKRAFLLFLFPVFAIGVFGESVSVKEGDSVTLHTDVTDIKTDDEIEWRFNSTRIARVTGNNAIYDEDVKFKDRLQLNIQTGDLKISNFRITDSGLYKFEINSPRVSSEKTFGVSGVSYTGVKSLSVLVGDSVSLHSGVPELQRDDVIRWRFEHQNTPVAEINRKVGIFKTHDGPDGRFRDRLQLDYWTGSLTIRDIGTSHSGVYEVDIRSGSSGYTTHKSFNVTVSDAVKSVSVTKGGTVTLHINVTEIQKDDLIQWIFGDIKLAEILKADQRFSTYDGADERFRDRLQLDNQTGSLIITNTRTTDSGLYELKIRSSRRTINRRITVTVTGE</sequence>
<dbReference type="InterPro" id="IPR003599">
    <property type="entry name" value="Ig_sub"/>
</dbReference>
<proteinExistence type="predicted"/>
<reference evidence="3" key="1">
    <citation type="submission" date="2025-08" db="UniProtKB">
        <authorList>
            <consortium name="RefSeq"/>
        </authorList>
    </citation>
    <scope>IDENTIFICATION</scope>
    <source>
        <tissue evidence="3">Muscle</tissue>
    </source>
</reference>
<dbReference type="Pfam" id="PF07686">
    <property type="entry name" value="V-set"/>
    <property type="match status" value="3"/>
</dbReference>
<dbReference type="InterPro" id="IPR007110">
    <property type="entry name" value="Ig-like_dom"/>
</dbReference>
<dbReference type="RefSeq" id="XP_042612052.1">
    <property type="nucleotide sequence ID" value="XM_042756118.1"/>
</dbReference>
<dbReference type="AlphaFoldDB" id="A0A9R0AUP3"/>
<dbReference type="PANTHER" id="PTHR21063">
    <property type="entry name" value="LFA-3"/>
    <property type="match status" value="1"/>
</dbReference>
<organism evidence="3">
    <name type="scientific">Cyprinus carpio</name>
    <name type="common">Common carp</name>
    <dbReference type="NCBI Taxonomy" id="7962"/>
    <lineage>
        <taxon>Eukaryota</taxon>
        <taxon>Metazoa</taxon>
        <taxon>Chordata</taxon>
        <taxon>Craniata</taxon>
        <taxon>Vertebrata</taxon>
        <taxon>Euteleostomi</taxon>
        <taxon>Actinopterygii</taxon>
        <taxon>Neopterygii</taxon>
        <taxon>Teleostei</taxon>
        <taxon>Ostariophysi</taxon>
        <taxon>Cypriniformes</taxon>
        <taxon>Cyprinidae</taxon>
        <taxon>Cyprininae</taxon>
        <taxon>Cyprinus</taxon>
    </lineage>
</organism>
<gene>
    <name evidence="3" type="primary">LOC109074517</name>
</gene>
<dbReference type="OrthoDB" id="8897604at2759"/>
<dbReference type="GeneID" id="109074517"/>